<dbReference type="Gene3D" id="1.10.10.350">
    <property type="match status" value="1"/>
</dbReference>
<dbReference type="GO" id="GO:0005524">
    <property type="term" value="F:ATP binding"/>
    <property type="evidence" value="ECO:0007669"/>
    <property type="project" value="UniProtKB-KW"/>
</dbReference>
<dbReference type="InterPro" id="IPR004527">
    <property type="entry name" value="Glu-tRNA-ligase_bac/mito"/>
</dbReference>
<comment type="similarity">
    <text evidence="1">Belongs to the class-I aminoacyl-tRNA synthetase family. Glutamate--tRNA ligase type 1 subfamily.</text>
</comment>
<evidence type="ECO:0000313" key="11">
    <source>
        <dbReference type="Proteomes" id="UP000613177"/>
    </source>
</evidence>
<dbReference type="Pfam" id="PF00749">
    <property type="entry name" value="tRNA-synt_1c"/>
    <property type="match status" value="1"/>
</dbReference>
<keyword evidence="2 7" id="KW-0436">Ligase</keyword>
<dbReference type="AlphaFoldDB" id="A0A8H7SRL7"/>
<keyword evidence="6 7" id="KW-0030">Aminoacyl-tRNA synthetase</keyword>
<dbReference type="InterPro" id="IPR020751">
    <property type="entry name" value="aa-tRNA-synth_I_codon-bd_sub2"/>
</dbReference>
<dbReference type="InterPro" id="IPR049940">
    <property type="entry name" value="GluQ/Sye"/>
</dbReference>
<reference evidence="10" key="1">
    <citation type="submission" date="2021-01" db="EMBL/GenBank/DDBJ databases">
        <title>Metabolic potential, ecology and presence of endohyphal bacteria is reflected in genomic diversity of Mucoromycotina.</title>
        <authorList>
            <person name="Muszewska A."/>
            <person name="Okrasinska A."/>
            <person name="Steczkiewicz K."/>
            <person name="Drgas O."/>
            <person name="Orlowska M."/>
            <person name="Perlinska-Lenart U."/>
            <person name="Aleksandrzak-Piekarczyk T."/>
            <person name="Szatraj K."/>
            <person name="Zielenkiewicz U."/>
            <person name="Pilsyk S."/>
            <person name="Malc E."/>
            <person name="Mieczkowski P."/>
            <person name="Kruszewska J.S."/>
            <person name="Biernat P."/>
            <person name="Pawlowska J."/>
        </authorList>
    </citation>
    <scope>NUCLEOTIDE SEQUENCE</scope>
    <source>
        <strain evidence="10">WA0000018081</strain>
    </source>
</reference>
<dbReference type="PANTHER" id="PTHR43311">
    <property type="entry name" value="GLUTAMATE--TRNA LIGASE"/>
    <property type="match status" value="1"/>
</dbReference>
<evidence type="ECO:0008006" key="12">
    <source>
        <dbReference type="Google" id="ProtNLM"/>
    </source>
</evidence>
<feature type="domain" description="Aminoacyl-tRNA synthetase class I anticodon-binding" evidence="9">
    <location>
        <begin position="194"/>
        <end position="345"/>
    </location>
</feature>
<evidence type="ECO:0000256" key="2">
    <source>
        <dbReference type="ARBA" id="ARBA00022598"/>
    </source>
</evidence>
<dbReference type="Gene3D" id="1.10.1160.10">
    <property type="entry name" value="Glutamyl-trna Synthetase, Domain 2"/>
    <property type="match status" value="1"/>
</dbReference>
<gene>
    <name evidence="10" type="ORF">INT48_006157</name>
</gene>
<evidence type="ECO:0000259" key="9">
    <source>
        <dbReference type="Pfam" id="PF19269"/>
    </source>
</evidence>
<dbReference type="SUPFAM" id="SSF52374">
    <property type="entry name" value="Nucleotidylyl transferase"/>
    <property type="match status" value="1"/>
</dbReference>
<dbReference type="InterPro" id="IPR020058">
    <property type="entry name" value="Glu/Gln-tRNA-synth_Ib_cat-dom"/>
</dbReference>
<sequence length="345" mass="39276">MIAVKYKKKMTEFPRATEHKDLVYGNINFSNKTIDDTILIKSDGHPTYHLANVVDDHLMQVTHVLRGEEWLSSTPKHILLYKALGWKSPLFAHLPLLLNPDGSKLSKRSGDVHVEQYIAKGYLPEAINNFVALLGWHPNNSSESLFTIKDLIEQFDIKDIHHSGAVVDHQKLDWINKHHILKRAETKEGLHSLVDILKPFVTKSYQHLDGTSQAYRLDDDYLARVINTIKERIRNISDIPHLCSYYFKDPDYSSSDALALKKKLKQPALDLISTQEFKDKVSTIEPFEAGTLKPWIYELAESKGLNPNHVMMALRFKVTGSRVGAGVAETMQVLGRDTVMSRLNK</sequence>
<dbReference type="EMBL" id="JAEPRE010000095">
    <property type="protein sequence ID" value="KAG2232903.1"/>
    <property type="molecule type" value="Genomic_DNA"/>
</dbReference>
<evidence type="ECO:0000256" key="7">
    <source>
        <dbReference type="RuleBase" id="RU363037"/>
    </source>
</evidence>
<keyword evidence="3 7" id="KW-0547">Nucleotide-binding</keyword>
<evidence type="ECO:0000256" key="5">
    <source>
        <dbReference type="ARBA" id="ARBA00022917"/>
    </source>
</evidence>
<dbReference type="InterPro" id="IPR020061">
    <property type="entry name" value="Glu_tRNA_lig_a-bdl"/>
</dbReference>
<dbReference type="Gene3D" id="3.40.50.620">
    <property type="entry name" value="HUPs"/>
    <property type="match status" value="1"/>
</dbReference>
<accession>A0A8H7SRL7</accession>
<evidence type="ECO:0000256" key="4">
    <source>
        <dbReference type="ARBA" id="ARBA00022840"/>
    </source>
</evidence>
<protein>
    <recommendedName>
        <fullName evidence="12">Glutamate--tRNA ligase</fullName>
    </recommendedName>
</protein>
<comment type="caution">
    <text evidence="10">The sequence shown here is derived from an EMBL/GenBank/DDBJ whole genome shotgun (WGS) entry which is preliminary data.</text>
</comment>
<dbReference type="NCBIfam" id="TIGR00464">
    <property type="entry name" value="gltX_bact"/>
    <property type="match status" value="1"/>
</dbReference>
<dbReference type="GO" id="GO:0006424">
    <property type="term" value="P:glutamyl-tRNA aminoacylation"/>
    <property type="evidence" value="ECO:0007669"/>
    <property type="project" value="InterPro"/>
</dbReference>
<keyword evidence="4 7" id="KW-0067">ATP-binding</keyword>
<dbReference type="Gene3D" id="3.90.800.10">
    <property type="entry name" value="Glutamyl-tRNA Synthetase, Domain 3"/>
    <property type="match status" value="1"/>
</dbReference>
<dbReference type="InterPro" id="IPR014729">
    <property type="entry name" value="Rossmann-like_a/b/a_fold"/>
</dbReference>
<name>A0A8H7SRL7_9FUNG</name>
<dbReference type="SUPFAM" id="SSF48163">
    <property type="entry name" value="An anticodon-binding domain of class I aminoacyl-tRNA synthetases"/>
    <property type="match status" value="1"/>
</dbReference>
<dbReference type="GO" id="GO:0004818">
    <property type="term" value="F:glutamate-tRNA ligase activity"/>
    <property type="evidence" value="ECO:0007669"/>
    <property type="project" value="InterPro"/>
</dbReference>
<proteinExistence type="inferred from homology"/>
<evidence type="ECO:0000256" key="6">
    <source>
        <dbReference type="ARBA" id="ARBA00023146"/>
    </source>
</evidence>
<evidence type="ECO:0000256" key="3">
    <source>
        <dbReference type="ARBA" id="ARBA00022741"/>
    </source>
</evidence>
<keyword evidence="11" id="KW-1185">Reference proteome</keyword>
<dbReference type="Proteomes" id="UP000613177">
    <property type="component" value="Unassembled WGS sequence"/>
</dbReference>
<keyword evidence="5 7" id="KW-0648">Protein biosynthesis</keyword>
<dbReference type="GO" id="GO:0000049">
    <property type="term" value="F:tRNA binding"/>
    <property type="evidence" value="ECO:0007669"/>
    <property type="project" value="InterPro"/>
</dbReference>
<evidence type="ECO:0000259" key="8">
    <source>
        <dbReference type="Pfam" id="PF00749"/>
    </source>
</evidence>
<dbReference type="InterPro" id="IPR008925">
    <property type="entry name" value="aa_tRNA-synth_I_cd-bd_sf"/>
</dbReference>
<dbReference type="Pfam" id="PF19269">
    <property type="entry name" value="Anticodon_2"/>
    <property type="match status" value="1"/>
</dbReference>
<feature type="domain" description="Glutamyl/glutaminyl-tRNA synthetase class Ib catalytic" evidence="8">
    <location>
        <begin position="17"/>
        <end position="174"/>
    </location>
</feature>
<dbReference type="GO" id="GO:0005739">
    <property type="term" value="C:mitochondrion"/>
    <property type="evidence" value="ECO:0007669"/>
    <property type="project" value="TreeGrafter"/>
</dbReference>
<dbReference type="InterPro" id="IPR045462">
    <property type="entry name" value="aa-tRNA-synth_I_cd-bd"/>
</dbReference>
<evidence type="ECO:0000256" key="1">
    <source>
        <dbReference type="ARBA" id="ARBA00007894"/>
    </source>
</evidence>
<organism evidence="10 11">
    <name type="scientific">Thamnidium elegans</name>
    <dbReference type="NCBI Taxonomy" id="101142"/>
    <lineage>
        <taxon>Eukaryota</taxon>
        <taxon>Fungi</taxon>
        <taxon>Fungi incertae sedis</taxon>
        <taxon>Mucoromycota</taxon>
        <taxon>Mucoromycotina</taxon>
        <taxon>Mucoromycetes</taxon>
        <taxon>Mucorales</taxon>
        <taxon>Mucorineae</taxon>
        <taxon>Mucoraceae</taxon>
        <taxon>Thamnidium</taxon>
    </lineage>
</organism>
<dbReference type="PANTHER" id="PTHR43311:SF2">
    <property type="entry name" value="GLUTAMATE--TRNA LIGASE, MITOCHONDRIAL-RELATED"/>
    <property type="match status" value="1"/>
</dbReference>
<evidence type="ECO:0000313" key="10">
    <source>
        <dbReference type="EMBL" id="KAG2232903.1"/>
    </source>
</evidence>